<name>A0A178UMC9_ARATH</name>
<dbReference type="ExpressionAtlas" id="A0A178UMC9">
    <property type="expression patterns" value="baseline and differential"/>
</dbReference>
<proteinExistence type="predicted"/>
<dbReference type="EMBL" id="LUHQ01000005">
    <property type="protein sequence ID" value="OAO93811.1"/>
    <property type="molecule type" value="Genomic_DNA"/>
</dbReference>
<dbReference type="InterPro" id="IPR004147">
    <property type="entry name" value="ABC1_dom"/>
</dbReference>
<dbReference type="Pfam" id="PF03109">
    <property type="entry name" value="ABC1"/>
    <property type="match status" value="1"/>
</dbReference>
<protein>
    <recommendedName>
        <fullName evidence="1">ABC1 atypical kinase-like domain-containing protein</fullName>
    </recommendedName>
</protein>
<dbReference type="InterPro" id="IPR051130">
    <property type="entry name" value="Mito_struct-func_regulator"/>
</dbReference>
<feature type="domain" description="ABC1 atypical kinase-like" evidence="1">
    <location>
        <begin position="103"/>
        <end position="147"/>
    </location>
</feature>
<dbReference type="PANTHER" id="PTHR43173:SF23">
    <property type="entry name" value="PROTEIN KINASE DOMAIN-CONTAINING PROTEIN"/>
    <property type="match status" value="1"/>
</dbReference>
<evidence type="ECO:0000313" key="2">
    <source>
        <dbReference type="EMBL" id="OAO93811.1"/>
    </source>
</evidence>
<comment type="caution">
    <text evidence="2">The sequence shown here is derived from an EMBL/GenBank/DDBJ whole genome shotgun (WGS) entry which is preliminary data.</text>
</comment>
<sequence length="161" mass="18555">MHGFDFKEIQEKISDSFRPWQRSFQFWVRATNIYTGYKVFQLRVSLVKDAKKQEEMWERQHEQAADKIYFMCSDLGGFFLKIAQLLAKPDMAPAAWVKKLVTLCDQAPATPFDAIQLVLEKELGKSIGEIFETFDEKPLGSASIAHVLQILVETLQLSKHD</sequence>
<dbReference type="PANTHER" id="PTHR43173">
    <property type="entry name" value="ABC1 FAMILY PROTEIN"/>
    <property type="match status" value="1"/>
</dbReference>
<evidence type="ECO:0000313" key="3">
    <source>
        <dbReference type="Proteomes" id="UP000078284"/>
    </source>
</evidence>
<dbReference type="Proteomes" id="UP000078284">
    <property type="component" value="Chromosome 5"/>
</dbReference>
<dbReference type="AlphaFoldDB" id="A0A178UMC9"/>
<reference evidence="3" key="1">
    <citation type="journal article" date="2016" name="Proc. Natl. Acad. Sci. U.S.A.">
        <title>Chromosome-level assembly of Arabidopsis thaliana Ler reveals the extent of translocation and inversion polymorphisms.</title>
        <authorList>
            <person name="Zapata L."/>
            <person name="Ding J."/>
            <person name="Willing E.M."/>
            <person name="Hartwig B."/>
            <person name="Bezdan D."/>
            <person name="Jiao W.B."/>
            <person name="Patel V."/>
            <person name="Velikkakam James G."/>
            <person name="Koornneef M."/>
            <person name="Ossowski S."/>
            <person name="Schneeberger K."/>
        </authorList>
    </citation>
    <scope>NUCLEOTIDE SEQUENCE [LARGE SCALE GENOMIC DNA]</scope>
    <source>
        <strain evidence="3">cv. Landsberg erecta</strain>
    </source>
</reference>
<accession>A0A178UMC9</accession>
<gene>
    <name evidence="2" type="ordered locus">AXX17_At5g49200</name>
</gene>
<evidence type="ECO:0000259" key="1">
    <source>
        <dbReference type="Pfam" id="PF03109"/>
    </source>
</evidence>
<organism evidence="2 3">
    <name type="scientific">Arabidopsis thaliana</name>
    <name type="common">Mouse-ear cress</name>
    <dbReference type="NCBI Taxonomy" id="3702"/>
    <lineage>
        <taxon>Eukaryota</taxon>
        <taxon>Viridiplantae</taxon>
        <taxon>Streptophyta</taxon>
        <taxon>Embryophyta</taxon>
        <taxon>Tracheophyta</taxon>
        <taxon>Spermatophyta</taxon>
        <taxon>Magnoliopsida</taxon>
        <taxon>eudicotyledons</taxon>
        <taxon>Gunneridae</taxon>
        <taxon>Pentapetalae</taxon>
        <taxon>rosids</taxon>
        <taxon>malvids</taxon>
        <taxon>Brassicales</taxon>
        <taxon>Brassicaceae</taxon>
        <taxon>Camelineae</taxon>
        <taxon>Arabidopsis</taxon>
    </lineage>
</organism>